<dbReference type="PROSITE" id="PS51318">
    <property type="entry name" value="TAT"/>
    <property type="match status" value="1"/>
</dbReference>
<evidence type="ECO:0000259" key="1">
    <source>
        <dbReference type="Pfam" id="PF01471"/>
    </source>
</evidence>
<dbReference type="Pfam" id="PF13406">
    <property type="entry name" value="SLT_2"/>
    <property type="match status" value="2"/>
</dbReference>
<dbReference type="RefSeq" id="WP_142835471.1">
    <property type="nucleotide sequence ID" value="NZ_VFSV01000028.1"/>
</dbReference>
<dbReference type="OrthoDB" id="9808544at2"/>
<evidence type="ECO:0000313" key="3">
    <source>
        <dbReference type="EMBL" id="TRD16639.1"/>
    </source>
</evidence>
<dbReference type="Pfam" id="PF01471">
    <property type="entry name" value="PG_binding_1"/>
    <property type="match status" value="1"/>
</dbReference>
<dbReference type="NCBIfam" id="TIGR02283">
    <property type="entry name" value="MltB_2"/>
    <property type="match status" value="1"/>
</dbReference>
<feature type="domain" description="Peptidoglycan binding-like" evidence="1">
    <location>
        <begin position="324"/>
        <end position="378"/>
    </location>
</feature>
<dbReference type="InterPro" id="IPR043426">
    <property type="entry name" value="MltB-like"/>
</dbReference>
<comment type="caution">
    <text evidence="3">The sequence shown here is derived from an EMBL/GenBank/DDBJ whole genome shotgun (WGS) entry which is preliminary data.</text>
</comment>
<dbReference type="InterPro" id="IPR002477">
    <property type="entry name" value="Peptidoglycan-bd-like"/>
</dbReference>
<dbReference type="Gene3D" id="1.10.8.350">
    <property type="entry name" value="Bacterial muramidase"/>
    <property type="match status" value="1"/>
</dbReference>
<dbReference type="SUPFAM" id="SSF53955">
    <property type="entry name" value="Lysozyme-like"/>
    <property type="match status" value="1"/>
</dbReference>
<dbReference type="PANTHER" id="PTHR30163:SF8">
    <property type="entry name" value="LYTIC MUREIN TRANSGLYCOSYLASE"/>
    <property type="match status" value="1"/>
</dbReference>
<dbReference type="CDD" id="cd13399">
    <property type="entry name" value="Slt35-like"/>
    <property type="match status" value="1"/>
</dbReference>
<dbReference type="PROSITE" id="PS51257">
    <property type="entry name" value="PROKAR_LIPOPROTEIN"/>
    <property type="match status" value="1"/>
</dbReference>
<organism evidence="3 4">
    <name type="scientific">Palleronia caenipelagi</name>
    <dbReference type="NCBI Taxonomy" id="2489174"/>
    <lineage>
        <taxon>Bacteria</taxon>
        <taxon>Pseudomonadati</taxon>
        <taxon>Pseudomonadota</taxon>
        <taxon>Alphaproteobacteria</taxon>
        <taxon>Rhodobacterales</taxon>
        <taxon>Roseobacteraceae</taxon>
        <taxon>Palleronia</taxon>
    </lineage>
</organism>
<dbReference type="GO" id="GO:0008933">
    <property type="term" value="F:peptidoglycan lytic transglycosylase activity"/>
    <property type="evidence" value="ECO:0007669"/>
    <property type="project" value="TreeGrafter"/>
</dbReference>
<feature type="domain" description="Transglycosylase SLT" evidence="2">
    <location>
        <begin position="267"/>
        <end position="302"/>
    </location>
</feature>
<dbReference type="InterPro" id="IPR006311">
    <property type="entry name" value="TAT_signal"/>
</dbReference>
<dbReference type="Gene3D" id="1.10.101.10">
    <property type="entry name" value="PGBD-like superfamily/PGBD"/>
    <property type="match status" value="1"/>
</dbReference>
<dbReference type="InterPro" id="IPR036365">
    <property type="entry name" value="PGBD-like_sf"/>
</dbReference>
<gene>
    <name evidence="3" type="ORF">FEV53_14130</name>
</gene>
<evidence type="ECO:0000313" key="4">
    <source>
        <dbReference type="Proteomes" id="UP000318590"/>
    </source>
</evidence>
<accession>A0A547PR88</accession>
<dbReference type="InterPro" id="IPR011970">
    <property type="entry name" value="MltB_2"/>
</dbReference>
<dbReference type="Gene3D" id="1.10.530.10">
    <property type="match status" value="2"/>
</dbReference>
<reference evidence="3 4" key="1">
    <citation type="submission" date="2019-06" db="EMBL/GenBank/DDBJ databases">
        <title>Paenimaribius caenipelagi gen. nov., sp. nov., isolated from a tidal flat.</title>
        <authorList>
            <person name="Yoon J.-H."/>
        </authorList>
    </citation>
    <scope>NUCLEOTIDE SEQUENCE [LARGE SCALE GENOMIC DNA]</scope>
    <source>
        <strain evidence="3 4">JBTF-M29</strain>
    </source>
</reference>
<dbReference type="InterPro" id="IPR023346">
    <property type="entry name" value="Lysozyme-like_dom_sf"/>
</dbReference>
<dbReference type="AlphaFoldDB" id="A0A547PR88"/>
<dbReference type="PANTHER" id="PTHR30163">
    <property type="entry name" value="MEMBRANE-BOUND LYTIC MUREIN TRANSGLYCOSYLASE B"/>
    <property type="match status" value="1"/>
</dbReference>
<dbReference type="InterPro" id="IPR031304">
    <property type="entry name" value="SLT_2"/>
</dbReference>
<dbReference type="EMBL" id="VFSV01000028">
    <property type="protein sequence ID" value="TRD16639.1"/>
    <property type="molecule type" value="Genomic_DNA"/>
</dbReference>
<dbReference type="Proteomes" id="UP000318590">
    <property type="component" value="Unassembled WGS sequence"/>
</dbReference>
<dbReference type="GO" id="GO:0009253">
    <property type="term" value="P:peptidoglycan catabolic process"/>
    <property type="evidence" value="ECO:0007669"/>
    <property type="project" value="TreeGrafter"/>
</dbReference>
<dbReference type="FunFam" id="1.10.8.350:FF:000001">
    <property type="entry name" value="Lytic murein transglycosylase B"/>
    <property type="match status" value="1"/>
</dbReference>
<sequence>MKLSRRAAILGLGAVGLTACGGGGGGVTRAVAQESMPSVPNPGWDAWVANFRPRALNAGVSGATFDRAFANAGFLPGVIERDRNQTEFTRTLEDYLQIAAADHKVEQGRAAFGRQRGTLQAIEARYGVEAEVVAAVWGLESRYGTRRGTIPVVSSTSTLAYNGRRGAFFEQQLVAALKILQNGDTTPERMVGSWAGAMGHTQFIPTSYQSLAVDFTGDGRRDIWSDDPTDALASTANYLARNGWRRGEPWGYEITASRQGSGGTVIQPQSGGPRFRVFHNFNVIKRYNNSTNYALGVGHLSDRLGGAGPIQGRFPPDRFGLTLDDRIALQRRLNAAGFDAGTPDGVIGSGTEAAIRGYQSARSLPVTGQPSRALLAQLGG</sequence>
<evidence type="ECO:0000259" key="2">
    <source>
        <dbReference type="Pfam" id="PF13406"/>
    </source>
</evidence>
<proteinExistence type="predicted"/>
<name>A0A547PR88_9RHOB</name>
<keyword evidence="4" id="KW-1185">Reference proteome</keyword>
<dbReference type="SUPFAM" id="SSF47090">
    <property type="entry name" value="PGBD-like"/>
    <property type="match status" value="1"/>
</dbReference>
<protein>
    <submittedName>
        <fullName evidence="3">Lytic murein transglycosylase</fullName>
    </submittedName>
</protein>
<dbReference type="InterPro" id="IPR036366">
    <property type="entry name" value="PGBDSf"/>
</dbReference>
<feature type="domain" description="Transglycosylase SLT" evidence="2">
    <location>
        <begin position="45"/>
        <end position="258"/>
    </location>
</feature>